<dbReference type="AlphaFoldDB" id="A0A6J5WWS6"/>
<organism evidence="1 2">
    <name type="scientific">Prunus armeniaca</name>
    <name type="common">Apricot</name>
    <name type="synonym">Armeniaca vulgaris</name>
    <dbReference type="NCBI Taxonomy" id="36596"/>
    <lineage>
        <taxon>Eukaryota</taxon>
        <taxon>Viridiplantae</taxon>
        <taxon>Streptophyta</taxon>
        <taxon>Embryophyta</taxon>
        <taxon>Tracheophyta</taxon>
        <taxon>Spermatophyta</taxon>
        <taxon>Magnoliopsida</taxon>
        <taxon>eudicotyledons</taxon>
        <taxon>Gunneridae</taxon>
        <taxon>Pentapetalae</taxon>
        <taxon>rosids</taxon>
        <taxon>fabids</taxon>
        <taxon>Rosales</taxon>
        <taxon>Rosaceae</taxon>
        <taxon>Amygdaloideae</taxon>
        <taxon>Amygdaleae</taxon>
        <taxon>Prunus</taxon>
    </lineage>
</organism>
<dbReference type="SUPFAM" id="SSF50630">
    <property type="entry name" value="Acid proteases"/>
    <property type="match status" value="1"/>
</dbReference>
<gene>
    <name evidence="1" type="ORF">ORAREDHAP_LOCUS22650</name>
</gene>
<accession>A0A6J5WWS6</accession>
<dbReference type="OrthoDB" id="10393870at2759"/>
<dbReference type="Gene3D" id="2.40.70.10">
    <property type="entry name" value="Acid Proteases"/>
    <property type="match status" value="1"/>
</dbReference>
<dbReference type="InterPro" id="IPR021109">
    <property type="entry name" value="Peptidase_aspartic_dom_sf"/>
</dbReference>
<keyword evidence="2" id="KW-1185">Reference proteome</keyword>
<sequence length="102" mass="11372">MNDCRPILILVRANVDYQKGSAFMAQVSLGAFMAQVSQGFNNLPTITFHLSGADLLLQPQAAFYVDTSDEPSKREYFCLAMSSESDETVIGAYQPTHHRFHI</sequence>
<protein>
    <recommendedName>
        <fullName evidence="3">Xylanase inhibitor C-terminal domain-containing protein</fullName>
    </recommendedName>
</protein>
<dbReference type="EMBL" id="CAEKKB010000003">
    <property type="protein sequence ID" value="CAB4304871.1"/>
    <property type="molecule type" value="Genomic_DNA"/>
</dbReference>
<proteinExistence type="predicted"/>
<name>A0A6J5WWS6_PRUAR</name>
<evidence type="ECO:0000313" key="1">
    <source>
        <dbReference type="EMBL" id="CAB4304871.1"/>
    </source>
</evidence>
<evidence type="ECO:0000313" key="2">
    <source>
        <dbReference type="Proteomes" id="UP000507245"/>
    </source>
</evidence>
<evidence type="ECO:0008006" key="3">
    <source>
        <dbReference type="Google" id="ProtNLM"/>
    </source>
</evidence>
<dbReference type="Proteomes" id="UP000507245">
    <property type="component" value="Unassembled WGS sequence"/>
</dbReference>
<reference evidence="2" key="1">
    <citation type="journal article" date="2020" name="Genome Biol.">
        <title>Gamete binning: chromosome-level and haplotype-resolved genome assembly enabled by high-throughput single-cell sequencing of gamete genomes.</title>
        <authorList>
            <person name="Campoy J.A."/>
            <person name="Sun H."/>
            <person name="Goel M."/>
            <person name="Jiao W.-B."/>
            <person name="Folz-Donahue K."/>
            <person name="Wang N."/>
            <person name="Rubio M."/>
            <person name="Liu C."/>
            <person name="Kukat C."/>
            <person name="Ruiz D."/>
            <person name="Huettel B."/>
            <person name="Schneeberger K."/>
        </authorList>
    </citation>
    <scope>NUCLEOTIDE SEQUENCE [LARGE SCALE GENOMIC DNA]</scope>
    <source>
        <strain evidence="2">cv. Rojo Pasion</strain>
    </source>
</reference>